<evidence type="ECO:0000259" key="6">
    <source>
        <dbReference type="Pfam" id="PF00724"/>
    </source>
</evidence>
<dbReference type="GO" id="GO:0003959">
    <property type="term" value="F:NADPH dehydrogenase activity"/>
    <property type="evidence" value="ECO:0007669"/>
    <property type="project" value="UniProtKB-EC"/>
</dbReference>
<dbReference type="CDD" id="cd02932">
    <property type="entry name" value="OYE_YqiM_FMN"/>
    <property type="match status" value="1"/>
</dbReference>
<dbReference type="InterPro" id="IPR013785">
    <property type="entry name" value="Aldolase_TIM"/>
</dbReference>
<dbReference type="Pfam" id="PF00724">
    <property type="entry name" value="Oxidored_FMN"/>
    <property type="match status" value="1"/>
</dbReference>
<keyword evidence="8" id="KW-1185">Reference proteome</keyword>
<evidence type="ECO:0000256" key="4">
    <source>
        <dbReference type="ARBA" id="ARBA00022857"/>
    </source>
</evidence>
<evidence type="ECO:0000256" key="2">
    <source>
        <dbReference type="ARBA" id="ARBA00022630"/>
    </source>
</evidence>
<dbReference type="EMBL" id="JALJEJ010000001">
    <property type="protein sequence ID" value="MCJ8208765.1"/>
    <property type="molecule type" value="Genomic_DNA"/>
</dbReference>
<reference evidence="7" key="1">
    <citation type="submission" date="2022-04" db="EMBL/GenBank/DDBJ databases">
        <title>Mucilaginibacter sp. RS28 isolated from freshwater.</title>
        <authorList>
            <person name="Ko S.-R."/>
        </authorList>
    </citation>
    <scope>NUCLEOTIDE SEQUENCE</scope>
    <source>
        <strain evidence="7">RS28</strain>
    </source>
</reference>
<evidence type="ECO:0000256" key="1">
    <source>
        <dbReference type="ARBA" id="ARBA00001917"/>
    </source>
</evidence>
<dbReference type="PANTHER" id="PTHR43303:SF4">
    <property type="entry name" value="NADPH DEHYDROGENASE C23G7.10C-RELATED"/>
    <property type="match status" value="1"/>
</dbReference>
<evidence type="ECO:0000313" key="7">
    <source>
        <dbReference type="EMBL" id="MCJ8208765.1"/>
    </source>
</evidence>
<dbReference type="EC" id="1.6.99.1" evidence="7"/>
<dbReference type="GO" id="GO:0050661">
    <property type="term" value="F:NADP binding"/>
    <property type="evidence" value="ECO:0007669"/>
    <property type="project" value="InterPro"/>
</dbReference>
<dbReference type="PANTHER" id="PTHR43303">
    <property type="entry name" value="NADPH DEHYDROGENASE C23G7.10C-RELATED"/>
    <property type="match status" value="1"/>
</dbReference>
<accession>A0A9X1X2G7</accession>
<protein>
    <submittedName>
        <fullName evidence="7">NADPH dehydrogenase NamA</fullName>
        <ecNumber evidence="7">1.6.99.1</ecNumber>
    </submittedName>
</protein>
<dbReference type="SUPFAM" id="SSF51395">
    <property type="entry name" value="FMN-linked oxidoreductases"/>
    <property type="match status" value="1"/>
</dbReference>
<dbReference type="InterPro" id="IPR001155">
    <property type="entry name" value="OxRdtase_FMN_N"/>
</dbReference>
<keyword evidence="3" id="KW-0288">FMN</keyword>
<evidence type="ECO:0000256" key="5">
    <source>
        <dbReference type="ARBA" id="ARBA00023002"/>
    </source>
</evidence>
<dbReference type="InterPro" id="IPR044152">
    <property type="entry name" value="YqjM-like"/>
</dbReference>
<keyword evidence="2" id="KW-0285">Flavoprotein</keyword>
<keyword evidence="5 7" id="KW-0560">Oxidoreductase</keyword>
<organism evidence="7 8">
    <name type="scientific">Mucilaginibacter straminoryzae</name>
    <dbReference type="NCBI Taxonomy" id="2932774"/>
    <lineage>
        <taxon>Bacteria</taxon>
        <taxon>Pseudomonadati</taxon>
        <taxon>Bacteroidota</taxon>
        <taxon>Sphingobacteriia</taxon>
        <taxon>Sphingobacteriales</taxon>
        <taxon>Sphingobacteriaceae</taxon>
        <taxon>Mucilaginibacter</taxon>
    </lineage>
</organism>
<name>A0A9X1X2G7_9SPHI</name>
<dbReference type="AlphaFoldDB" id="A0A9X1X2G7"/>
<proteinExistence type="predicted"/>
<evidence type="ECO:0000313" key="8">
    <source>
        <dbReference type="Proteomes" id="UP001139450"/>
    </source>
</evidence>
<evidence type="ECO:0000256" key="3">
    <source>
        <dbReference type="ARBA" id="ARBA00022643"/>
    </source>
</evidence>
<dbReference type="GO" id="GO:0010181">
    <property type="term" value="F:FMN binding"/>
    <property type="evidence" value="ECO:0007669"/>
    <property type="project" value="InterPro"/>
</dbReference>
<dbReference type="Gene3D" id="3.20.20.70">
    <property type="entry name" value="Aldolase class I"/>
    <property type="match status" value="1"/>
</dbReference>
<feature type="domain" description="NADH:flavin oxidoreductase/NADH oxidase N-terminal" evidence="6">
    <location>
        <begin position="25"/>
        <end position="361"/>
    </location>
</feature>
<keyword evidence="4" id="KW-0521">NADP</keyword>
<comment type="cofactor">
    <cofactor evidence="1">
        <name>FMN</name>
        <dbReference type="ChEBI" id="CHEBI:58210"/>
    </cofactor>
</comment>
<dbReference type="Proteomes" id="UP001139450">
    <property type="component" value="Unassembled WGS sequence"/>
</dbReference>
<gene>
    <name evidence="7" type="primary">namA</name>
    <name evidence="7" type="ORF">MUY27_03535</name>
</gene>
<sequence>MTFIYDSKKAHIYTTRYTFGSTMTNLFSPIQIKNLNLKNRIVVSPMCEYSATDGFANNWHLVHLGARAIGGAALIITEAIAVSPEGRISYSDLGIWKDEHLDKLKEIIDFVHEQGTLFGFQLAHAGRKASHDKPWKGGKQIPAEDENGWQTFGPSPVAFTEGEELPVELDKAGIQKVLEDFKAAAVRADKIGADVLEIHGAHGYLMHQFYSPLSNHRTDEYGGSFENRVRFLLETVEAVQEVWPKEKALFVRISATDWTEGGWTIDDSVKLAALLKAKGVDLVDTSTGGNALARIPLKPGYQVEFAERIKKEAGILTGAVGLITNAAQAEEILSSGQADLIFMARELLRDPHFPLRAAHELGEKIKWPSQYERAEWRD</sequence>
<comment type="caution">
    <text evidence="7">The sequence shown here is derived from an EMBL/GenBank/DDBJ whole genome shotgun (WGS) entry which is preliminary data.</text>
</comment>
<dbReference type="NCBIfam" id="NF010047">
    <property type="entry name" value="PRK13523.1"/>
    <property type="match status" value="1"/>
</dbReference>